<dbReference type="AlphaFoldDB" id="A0A3E0AYS0"/>
<evidence type="ECO:0000256" key="6">
    <source>
        <dbReference type="ARBA" id="ARBA00023002"/>
    </source>
</evidence>
<dbReference type="InterPro" id="IPR017925">
    <property type="entry name" value="DHFR_CS"/>
</dbReference>
<keyword evidence="5 7" id="KW-0521">NADP</keyword>
<dbReference type="Proteomes" id="UP000257076">
    <property type="component" value="Unassembled WGS sequence"/>
</dbReference>
<dbReference type="UniPathway" id="UPA00077">
    <property type="reaction ID" value="UER00158"/>
</dbReference>
<gene>
    <name evidence="10" type="ORF">DFR63_1214</name>
</gene>
<dbReference type="PANTHER" id="PTHR48069">
    <property type="entry name" value="DIHYDROFOLATE REDUCTASE"/>
    <property type="match status" value="1"/>
</dbReference>
<evidence type="ECO:0000256" key="3">
    <source>
        <dbReference type="ARBA" id="ARBA00012856"/>
    </source>
</evidence>
<comment type="pathway">
    <text evidence="1 7">Cofactor biosynthesis; tetrahydrofolate biosynthesis; 5,6,7,8-tetrahydrofolate from 7,8-dihydrofolate: step 1/1.</text>
</comment>
<evidence type="ECO:0000256" key="5">
    <source>
        <dbReference type="ARBA" id="ARBA00022857"/>
    </source>
</evidence>
<evidence type="ECO:0000256" key="2">
    <source>
        <dbReference type="ARBA" id="ARBA00009539"/>
    </source>
</evidence>
<dbReference type="PIRSF" id="PIRSF000194">
    <property type="entry name" value="DHFR"/>
    <property type="match status" value="1"/>
</dbReference>
<dbReference type="OrthoDB" id="9804315at2"/>
<dbReference type="Pfam" id="PF00186">
    <property type="entry name" value="DHFR_1"/>
    <property type="match status" value="1"/>
</dbReference>
<dbReference type="GO" id="GO:0050661">
    <property type="term" value="F:NADP binding"/>
    <property type="evidence" value="ECO:0007669"/>
    <property type="project" value="InterPro"/>
</dbReference>
<keyword evidence="6 7" id="KW-0560">Oxidoreductase</keyword>
<organism evidence="10 11">
    <name type="scientific">Jeotgalicoccus halotolerans</name>
    <dbReference type="NCBI Taxonomy" id="157227"/>
    <lineage>
        <taxon>Bacteria</taxon>
        <taxon>Bacillati</taxon>
        <taxon>Bacillota</taxon>
        <taxon>Bacilli</taxon>
        <taxon>Bacillales</taxon>
        <taxon>Staphylococcaceae</taxon>
        <taxon>Jeotgalicoccus</taxon>
    </lineage>
</organism>
<comment type="caution">
    <text evidence="10">The sequence shown here is derived from an EMBL/GenBank/DDBJ whole genome shotgun (WGS) entry which is preliminary data.</text>
</comment>
<keyword evidence="11" id="KW-1185">Reference proteome</keyword>
<comment type="catalytic activity">
    <reaction evidence="7">
        <text>(6S)-5,6,7,8-tetrahydrofolate + NADP(+) = 7,8-dihydrofolate + NADPH + H(+)</text>
        <dbReference type="Rhea" id="RHEA:15009"/>
        <dbReference type="ChEBI" id="CHEBI:15378"/>
        <dbReference type="ChEBI" id="CHEBI:57451"/>
        <dbReference type="ChEBI" id="CHEBI:57453"/>
        <dbReference type="ChEBI" id="CHEBI:57783"/>
        <dbReference type="ChEBI" id="CHEBI:58349"/>
        <dbReference type="EC" id="1.5.1.3"/>
    </reaction>
</comment>
<dbReference type="EMBL" id="QUMW01000010">
    <property type="protein sequence ID" value="REG24903.1"/>
    <property type="molecule type" value="Genomic_DNA"/>
</dbReference>
<reference evidence="10 11" key="1">
    <citation type="submission" date="2018-08" db="EMBL/GenBank/DDBJ databases">
        <title>Genomic Encyclopedia of Type Strains, Phase IV (KMG-IV): sequencing the most valuable type-strain genomes for metagenomic binning, comparative biology and taxonomic classification.</title>
        <authorList>
            <person name="Goeker M."/>
        </authorList>
    </citation>
    <scope>NUCLEOTIDE SEQUENCE [LARGE SCALE GENOMIC DNA]</scope>
    <source>
        <strain evidence="10 11">DSM 17274</strain>
    </source>
</reference>
<dbReference type="Gene3D" id="3.40.430.10">
    <property type="entry name" value="Dihydrofolate Reductase, subunit A"/>
    <property type="match status" value="1"/>
</dbReference>
<keyword evidence="4 7" id="KW-0554">One-carbon metabolism</keyword>
<dbReference type="PROSITE" id="PS00075">
    <property type="entry name" value="DHFR_1"/>
    <property type="match status" value="1"/>
</dbReference>
<dbReference type="GO" id="GO:0046452">
    <property type="term" value="P:dihydrofolate metabolic process"/>
    <property type="evidence" value="ECO:0007669"/>
    <property type="project" value="TreeGrafter"/>
</dbReference>
<accession>A0A3E0AYS0</accession>
<evidence type="ECO:0000256" key="8">
    <source>
        <dbReference type="RuleBase" id="RU004474"/>
    </source>
</evidence>
<evidence type="ECO:0000256" key="7">
    <source>
        <dbReference type="PIRNR" id="PIRNR000194"/>
    </source>
</evidence>
<comment type="function">
    <text evidence="7">Key enzyme in folate metabolism. Catalyzes an essential reaction for de novo glycine and purine synthesis, and for DNA precursor synthesis.</text>
</comment>
<name>A0A3E0AYS0_9STAP</name>
<comment type="similarity">
    <text evidence="2 7 8">Belongs to the dihydrofolate reductase family.</text>
</comment>
<proteinExistence type="inferred from homology"/>
<dbReference type="InterPro" id="IPR024072">
    <property type="entry name" value="DHFR-like_dom_sf"/>
</dbReference>
<dbReference type="CDD" id="cd00209">
    <property type="entry name" value="DHFR"/>
    <property type="match status" value="1"/>
</dbReference>
<dbReference type="GO" id="GO:0046655">
    <property type="term" value="P:folic acid metabolic process"/>
    <property type="evidence" value="ECO:0007669"/>
    <property type="project" value="TreeGrafter"/>
</dbReference>
<evidence type="ECO:0000313" key="10">
    <source>
        <dbReference type="EMBL" id="REG24903.1"/>
    </source>
</evidence>
<dbReference type="EC" id="1.5.1.3" evidence="3 7"/>
<evidence type="ECO:0000313" key="11">
    <source>
        <dbReference type="Proteomes" id="UP000257076"/>
    </source>
</evidence>
<dbReference type="PRINTS" id="PR00070">
    <property type="entry name" value="DHFR"/>
</dbReference>
<sequence>MLAFVWAEDENRLIGKGDTLPWRLPADVAFFKKITMRGDMVTGRKTYESIPNRPLPGRRNIVLTTQRDYEAPGAIVVHSKEEILELERTGDKDLYIIGGAVLFKMFENEVDELYRTVIHSAFEGDTYFDEDFDYKKFELVKTEKGNVDEKNLYEHTFELWRRKKQD</sequence>
<dbReference type="GO" id="GO:0046654">
    <property type="term" value="P:tetrahydrofolate biosynthetic process"/>
    <property type="evidence" value="ECO:0007669"/>
    <property type="project" value="UniProtKB-UniPathway"/>
</dbReference>
<evidence type="ECO:0000259" key="9">
    <source>
        <dbReference type="PROSITE" id="PS51330"/>
    </source>
</evidence>
<protein>
    <recommendedName>
        <fullName evidence="3 7">Dihydrofolate reductase</fullName>
        <ecNumber evidence="3 7">1.5.1.3</ecNumber>
    </recommendedName>
</protein>
<dbReference type="SUPFAM" id="SSF53597">
    <property type="entry name" value="Dihydrofolate reductase-like"/>
    <property type="match status" value="1"/>
</dbReference>
<dbReference type="PROSITE" id="PS51330">
    <property type="entry name" value="DHFR_2"/>
    <property type="match status" value="1"/>
</dbReference>
<dbReference type="GO" id="GO:0005829">
    <property type="term" value="C:cytosol"/>
    <property type="evidence" value="ECO:0007669"/>
    <property type="project" value="TreeGrafter"/>
</dbReference>
<dbReference type="InterPro" id="IPR001796">
    <property type="entry name" value="DHFR_dom"/>
</dbReference>
<feature type="domain" description="DHFR" evidence="9">
    <location>
        <begin position="1"/>
        <end position="162"/>
    </location>
</feature>
<dbReference type="RefSeq" id="WP_115885029.1">
    <property type="nucleotide sequence ID" value="NZ_CBCSHX010000002.1"/>
</dbReference>
<evidence type="ECO:0000256" key="4">
    <source>
        <dbReference type="ARBA" id="ARBA00022563"/>
    </source>
</evidence>
<dbReference type="GO" id="GO:0004146">
    <property type="term" value="F:dihydrofolate reductase activity"/>
    <property type="evidence" value="ECO:0007669"/>
    <property type="project" value="UniProtKB-EC"/>
</dbReference>
<dbReference type="InterPro" id="IPR012259">
    <property type="entry name" value="DHFR"/>
</dbReference>
<dbReference type="PANTHER" id="PTHR48069:SF3">
    <property type="entry name" value="DIHYDROFOLATE REDUCTASE"/>
    <property type="match status" value="1"/>
</dbReference>
<dbReference type="GO" id="GO:0006730">
    <property type="term" value="P:one-carbon metabolic process"/>
    <property type="evidence" value="ECO:0007669"/>
    <property type="project" value="UniProtKB-KW"/>
</dbReference>
<evidence type="ECO:0000256" key="1">
    <source>
        <dbReference type="ARBA" id="ARBA00004903"/>
    </source>
</evidence>